<dbReference type="EMBL" id="GEDV01003278">
    <property type="protein sequence ID" value="JAP85279.1"/>
    <property type="molecule type" value="Transcribed_RNA"/>
</dbReference>
<proteinExistence type="predicted"/>
<evidence type="ECO:0000313" key="1">
    <source>
        <dbReference type="EMBL" id="JAP85279.1"/>
    </source>
</evidence>
<accession>A0A131Z1H4</accession>
<dbReference type="AlphaFoldDB" id="A0A131Z1H4"/>
<sequence length="120" mass="13249">MTGDFLTTAFPVVLVLVVTDKYEREQTLTLEVFPEFKLYNVSLWSSRAGECGNSASSDLVSWKREFLESSAVVRYDGLPGGQYCITADPITERCSPSDFCHRLATSTFRVEGVGRPGGQV</sequence>
<reference evidence="1" key="1">
    <citation type="journal article" date="2016" name="Ticks Tick Borne Dis.">
        <title>De novo assembly and annotation of the salivary gland transcriptome of Rhipicephalus appendiculatus male and female ticks during blood feeding.</title>
        <authorList>
            <person name="de Castro M.H."/>
            <person name="de Klerk D."/>
            <person name="Pienaar R."/>
            <person name="Latif A.A."/>
            <person name="Rees D.J."/>
            <person name="Mans B.J."/>
        </authorList>
    </citation>
    <scope>NUCLEOTIDE SEQUENCE</scope>
    <source>
        <tissue evidence="1">Salivary glands</tissue>
    </source>
</reference>
<protein>
    <submittedName>
        <fullName evidence="1">Uncharacterized protein</fullName>
    </submittedName>
</protein>
<name>A0A131Z1H4_RHIAP</name>
<organism evidence="1">
    <name type="scientific">Rhipicephalus appendiculatus</name>
    <name type="common">Brown ear tick</name>
    <dbReference type="NCBI Taxonomy" id="34631"/>
    <lineage>
        <taxon>Eukaryota</taxon>
        <taxon>Metazoa</taxon>
        <taxon>Ecdysozoa</taxon>
        <taxon>Arthropoda</taxon>
        <taxon>Chelicerata</taxon>
        <taxon>Arachnida</taxon>
        <taxon>Acari</taxon>
        <taxon>Parasitiformes</taxon>
        <taxon>Ixodida</taxon>
        <taxon>Ixodoidea</taxon>
        <taxon>Ixodidae</taxon>
        <taxon>Rhipicephalinae</taxon>
        <taxon>Rhipicephalus</taxon>
        <taxon>Rhipicephalus</taxon>
    </lineage>
</organism>